<dbReference type="GO" id="GO:0003677">
    <property type="term" value="F:DNA binding"/>
    <property type="evidence" value="ECO:0007669"/>
    <property type="project" value="UniProtKB-UniRule"/>
</dbReference>
<dbReference type="RefSeq" id="WP_147056947.1">
    <property type="nucleotide sequence ID" value="NZ_BJYL01000020.1"/>
</dbReference>
<dbReference type="InterPro" id="IPR009057">
    <property type="entry name" value="Homeodomain-like_sf"/>
</dbReference>
<dbReference type="PANTHER" id="PTHR43479:SF11">
    <property type="entry name" value="ACREF_ENVCD OPERON REPRESSOR-RELATED"/>
    <property type="match status" value="1"/>
</dbReference>
<dbReference type="InterPro" id="IPR036271">
    <property type="entry name" value="Tet_transcr_reg_TetR-rel_C_sf"/>
</dbReference>
<dbReference type="EMBL" id="BJYL01000020">
    <property type="protein sequence ID" value="GEN83224.1"/>
    <property type="molecule type" value="Genomic_DNA"/>
</dbReference>
<protein>
    <submittedName>
        <fullName evidence="4">TetR family transcriptional regulator</fullName>
    </submittedName>
</protein>
<dbReference type="Pfam" id="PF00440">
    <property type="entry name" value="TetR_N"/>
    <property type="match status" value="1"/>
</dbReference>
<proteinExistence type="predicted"/>
<keyword evidence="1 2" id="KW-0238">DNA-binding</keyword>
<dbReference type="OrthoDB" id="9806334at2"/>
<accession>A0A511Z715</accession>
<evidence type="ECO:0000313" key="5">
    <source>
        <dbReference type="Proteomes" id="UP000321901"/>
    </source>
</evidence>
<dbReference type="Gene3D" id="1.10.357.10">
    <property type="entry name" value="Tetracycline Repressor, domain 2"/>
    <property type="match status" value="1"/>
</dbReference>
<comment type="caution">
    <text evidence="4">The sequence shown here is derived from an EMBL/GenBank/DDBJ whole genome shotgun (WGS) entry which is preliminary data.</text>
</comment>
<evidence type="ECO:0000313" key="4">
    <source>
        <dbReference type="EMBL" id="GEN83224.1"/>
    </source>
</evidence>
<reference evidence="4 5" key="1">
    <citation type="submission" date="2019-07" db="EMBL/GenBank/DDBJ databases">
        <title>Whole genome shotgun sequence of Sporosarcina luteola NBRC 105378.</title>
        <authorList>
            <person name="Hosoyama A."/>
            <person name="Uohara A."/>
            <person name="Ohji S."/>
            <person name="Ichikawa N."/>
        </authorList>
    </citation>
    <scope>NUCLEOTIDE SEQUENCE [LARGE SCALE GENOMIC DNA]</scope>
    <source>
        <strain evidence="4 5">NBRC 105378</strain>
    </source>
</reference>
<dbReference type="PANTHER" id="PTHR43479">
    <property type="entry name" value="ACREF/ENVCD OPERON REPRESSOR-RELATED"/>
    <property type="match status" value="1"/>
</dbReference>
<name>A0A511Z715_9BACL</name>
<feature type="domain" description="HTH tetR-type" evidence="3">
    <location>
        <begin position="2"/>
        <end position="62"/>
    </location>
</feature>
<dbReference type="InterPro" id="IPR041479">
    <property type="entry name" value="TetR_CgmR_C"/>
</dbReference>
<dbReference type="InterPro" id="IPR050624">
    <property type="entry name" value="HTH-type_Tx_Regulator"/>
</dbReference>
<dbReference type="SUPFAM" id="SSF48498">
    <property type="entry name" value="Tetracyclin repressor-like, C-terminal domain"/>
    <property type="match status" value="1"/>
</dbReference>
<feature type="DNA-binding region" description="H-T-H motif" evidence="2">
    <location>
        <begin position="25"/>
        <end position="44"/>
    </location>
</feature>
<dbReference type="SUPFAM" id="SSF46689">
    <property type="entry name" value="Homeodomain-like"/>
    <property type="match status" value="1"/>
</dbReference>
<dbReference type="Proteomes" id="UP000321901">
    <property type="component" value="Unassembled WGS sequence"/>
</dbReference>
<evidence type="ECO:0000259" key="3">
    <source>
        <dbReference type="PROSITE" id="PS50977"/>
    </source>
</evidence>
<organism evidence="4 5">
    <name type="scientific">Sporosarcina luteola</name>
    <dbReference type="NCBI Taxonomy" id="582850"/>
    <lineage>
        <taxon>Bacteria</taxon>
        <taxon>Bacillati</taxon>
        <taxon>Bacillota</taxon>
        <taxon>Bacilli</taxon>
        <taxon>Bacillales</taxon>
        <taxon>Caryophanaceae</taxon>
        <taxon>Sporosarcina</taxon>
    </lineage>
</organism>
<gene>
    <name evidence="4" type="ORF">SLU01_15360</name>
</gene>
<dbReference type="PROSITE" id="PS50977">
    <property type="entry name" value="HTH_TETR_2"/>
    <property type="match status" value="1"/>
</dbReference>
<evidence type="ECO:0000256" key="1">
    <source>
        <dbReference type="ARBA" id="ARBA00023125"/>
    </source>
</evidence>
<dbReference type="PRINTS" id="PR00455">
    <property type="entry name" value="HTHTETR"/>
</dbReference>
<keyword evidence="5" id="KW-1185">Reference proteome</keyword>
<evidence type="ECO:0000256" key="2">
    <source>
        <dbReference type="PROSITE-ProRule" id="PRU00335"/>
    </source>
</evidence>
<sequence length="177" mass="20024">MNEKKKSLLAAASEIVEEEGVVKLTLEAVAQRAGLSKGGLLYHYPSKEALIKGMVENWSNNYFESILSLVKDDTTEQGKWSRAYVTSTYSDIDNNKHLSSIMAAMFYNPDLLDDFRQQYDHLLNQLTDDGIDPVKATIARLSIDGLWFSEMLGMKPLSKELQTQVINKLIDMIQEDE</sequence>
<dbReference type="Pfam" id="PF17937">
    <property type="entry name" value="TetR_C_28"/>
    <property type="match status" value="1"/>
</dbReference>
<dbReference type="AlphaFoldDB" id="A0A511Z715"/>
<dbReference type="InterPro" id="IPR001647">
    <property type="entry name" value="HTH_TetR"/>
</dbReference>